<comment type="caution">
    <text evidence="1">The sequence shown here is derived from an EMBL/GenBank/DDBJ whole genome shotgun (WGS) entry which is preliminary data.</text>
</comment>
<name>A0A1J5HRV2_9BACT</name>
<dbReference type="EMBL" id="MNZO01000027">
    <property type="protein sequence ID" value="OIP87163.1"/>
    <property type="molecule type" value="Genomic_DNA"/>
</dbReference>
<dbReference type="AlphaFoldDB" id="A0A1J5HRV2"/>
<sequence>MEISLYGSKSLYIKGKNAKVWFDPRKDDLKQDYKIVVFEKHEDNFLGLDTGEKVAIWGPGEYEVAGVEINVSKTGNGLMAILNFDEVKIGWISTDTIDLSDKKKERLAECDVLIVKSVGDINNIWDLVKGLGVNYLIITDLSDGNKKKLLDMADMEEAAITETLKLEKSTLPEVMEVVILQQK</sequence>
<gene>
    <name evidence="1" type="ORF">AUK05_01995</name>
</gene>
<proteinExistence type="predicted"/>
<reference evidence="1 2" key="1">
    <citation type="journal article" date="2016" name="Environ. Microbiol.">
        <title>Genomic resolution of a cold subsurface aquifer community provides metabolic insights for novel microbes adapted to high CO concentrations.</title>
        <authorList>
            <person name="Probst A.J."/>
            <person name="Castelle C.J."/>
            <person name="Singh A."/>
            <person name="Brown C.T."/>
            <person name="Anantharaman K."/>
            <person name="Sharon I."/>
            <person name="Hug L.A."/>
            <person name="Burstein D."/>
            <person name="Emerson J.B."/>
            <person name="Thomas B.C."/>
            <person name="Banfield J.F."/>
        </authorList>
    </citation>
    <scope>NUCLEOTIDE SEQUENCE [LARGE SCALE GENOMIC DNA]</scope>
    <source>
        <strain evidence="1">CG2_30_35_20</strain>
    </source>
</reference>
<dbReference type="Proteomes" id="UP000182344">
    <property type="component" value="Unassembled WGS sequence"/>
</dbReference>
<dbReference type="STRING" id="1805376.AUK05_01995"/>
<accession>A0A1J5HRV2</accession>
<organism evidence="1 2">
    <name type="scientific">Candidatus Shapirobacteria bacterium CG2_30_35_20</name>
    <dbReference type="NCBI Taxonomy" id="1805376"/>
    <lineage>
        <taxon>Bacteria</taxon>
        <taxon>Candidatus Shapironibacteriota</taxon>
    </lineage>
</organism>
<protein>
    <submittedName>
        <fullName evidence="1">Uncharacterized protein</fullName>
    </submittedName>
</protein>
<evidence type="ECO:0000313" key="2">
    <source>
        <dbReference type="Proteomes" id="UP000182344"/>
    </source>
</evidence>
<evidence type="ECO:0000313" key="1">
    <source>
        <dbReference type="EMBL" id="OIP87163.1"/>
    </source>
</evidence>